<dbReference type="PANTHER" id="PTHR30603:SF67">
    <property type="entry name" value="RNA POLYMERASE SIGMA FACTOR RPOS"/>
    <property type="match status" value="1"/>
</dbReference>
<dbReference type="GO" id="GO:0003677">
    <property type="term" value="F:DNA binding"/>
    <property type="evidence" value="ECO:0007669"/>
    <property type="project" value="UniProtKB-KW"/>
</dbReference>
<dbReference type="Gene3D" id="1.10.10.10">
    <property type="entry name" value="Winged helix-like DNA-binding domain superfamily/Winged helix DNA-binding domain"/>
    <property type="match status" value="2"/>
</dbReference>
<evidence type="ECO:0000256" key="2">
    <source>
        <dbReference type="ARBA" id="ARBA00023082"/>
    </source>
</evidence>
<name>A0A931NDR1_9BURK</name>
<comment type="caution">
    <text evidence="7">The sequence shown here is derived from an EMBL/GenBank/DDBJ whole genome shotgun (WGS) entry which is preliminary data.</text>
</comment>
<keyword evidence="3" id="KW-0238">DNA-binding</keyword>
<evidence type="ECO:0000256" key="3">
    <source>
        <dbReference type="ARBA" id="ARBA00023125"/>
    </source>
</evidence>
<dbReference type="InterPro" id="IPR009042">
    <property type="entry name" value="RNA_pol_sigma70_r1_2"/>
</dbReference>
<gene>
    <name evidence="7" type="ORF">I7X43_10885</name>
</gene>
<evidence type="ECO:0000256" key="4">
    <source>
        <dbReference type="ARBA" id="ARBA00023163"/>
    </source>
</evidence>
<dbReference type="PRINTS" id="PR00046">
    <property type="entry name" value="SIGMA70FCT"/>
</dbReference>
<dbReference type="SUPFAM" id="SSF88659">
    <property type="entry name" value="Sigma3 and sigma4 domains of RNA polymerase sigma factors"/>
    <property type="match status" value="2"/>
</dbReference>
<dbReference type="Proteomes" id="UP000620139">
    <property type="component" value="Unassembled WGS sequence"/>
</dbReference>
<evidence type="ECO:0000259" key="6">
    <source>
        <dbReference type="PROSITE" id="PS00715"/>
    </source>
</evidence>
<protein>
    <submittedName>
        <fullName evidence="7">Sigma-70 family RNA polymerase sigma factor</fullName>
    </submittedName>
</protein>
<accession>A0A931NDR1</accession>
<keyword evidence="4" id="KW-0804">Transcription</keyword>
<dbReference type="PROSITE" id="PS00715">
    <property type="entry name" value="SIGMA70_1"/>
    <property type="match status" value="1"/>
</dbReference>
<keyword evidence="5" id="KW-0175">Coiled coil</keyword>
<dbReference type="CDD" id="cd06171">
    <property type="entry name" value="Sigma70_r4"/>
    <property type="match status" value="1"/>
</dbReference>
<dbReference type="Pfam" id="PF04542">
    <property type="entry name" value="Sigma70_r2"/>
    <property type="match status" value="1"/>
</dbReference>
<dbReference type="EMBL" id="JAEDAL010000005">
    <property type="protein sequence ID" value="MBH9553352.1"/>
    <property type="molecule type" value="Genomic_DNA"/>
</dbReference>
<evidence type="ECO:0000256" key="5">
    <source>
        <dbReference type="SAM" id="Coils"/>
    </source>
</evidence>
<organism evidence="7 8">
    <name type="scientific">Inhella gelatinilytica</name>
    <dbReference type="NCBI Taxonomy" id="2795030"/>
    <lineage>
        <taxon>Bacteria</taxon>
        <taxon>Pseudomonadati</taxon>
        <taxon>Pseudomonadota</taxon>
        <taxon>Betaproteobacteria</taxon>
        <taxon>Burkholderiales</taxon>
        <taxon>Sphaerotilaceae</taxon>
        <taxon>Inhella</taxon>
    </lineage>
</organism>
<dbReference type="Pfam" id="PF00140">
    <property type="entry name" value="Sigma70_r1_2"/>
    <property type="match status" value="1"/>
</dbReference>
<keyword evidence="8" id="KW-1185">Reference proteome</keyword>
<dbReference type="PANTHER" id="PTHR30603">
    <property type="entry name" value="RNA POLYMERASE SIGMA FACTOR RPO"/>
    <property type="match status" value="1"/>
</dbReference>
<dbReference type="SUPFAM" id="SSF88946">
    <property type="entry name" value="Sigma2 domain of RNA polymerase sigma factors"/>
    <property type="match status" value="1"/>
</dbReference>
<dbReference type="GO" id="GO:0016987">
    <property type="term" value="F:sigma factor activity"/>
    <property type="evidence" value="ECO:0007669"/>
    <property type="project" value="UniProtKB-KW"/>
</dbReference>
<evidence type="ECO:0000313" key="7">
    <source>
        <dbReference type="EMBL" id="MBH9553352.1"/>
    </source>
</evidence>
<dbReference type="GO" id="GO:0006352">
    <property type="term" value="P:DNA-templated transcription initiation"/>
    <property type="evidence" value="ECO:0007669"/>
    <property type="project" value="InterPro"/>
</dbReference>
<keyword evidence="1" id="KW-0805">Transcription regulation</keyword>
<sequence length="297" mass="34026">MEGTRPQNTEDEGVLEPGAPNALQLYLREIRRTALLSPEEEVALARRVQAGDFEARQAMVQHNLRLVVSIAKHYLGRGLPLGDLIEEGNLGLIHAIGKFDPEKGFRFSTYGSWWIRQAIERALMHQARMVRLPVHVVRELSQVLRARRALEALPQWQGPVTAEDIAHWLHRPVATVQDLLGHAEWHFSLDQVTEAGGEQQSALADRVEDEAAIDPLETRLHTEWERLLREALADLSEREREVLCARYGLFDREPETLDAVSQRLHLTRERVRQIQSEAAIKLKRKLLRRGVRPETLF</sequence>
<feature type="domain" description="RNA polymerase sigma-70" evidence="6">
    <location>
        <begin position="83"/>
        <end position="96"/>
    </location>
</feature>
<dbReference type="Pfam" id="PF04545">
    <property type="entry name" value="Sigma70_r4"/>
    <property type="match status" value="1"/>
</dbReference>
<evidence type="ECO:0000256" key="1">
    <source>
        <dbReference type="ARBA" id="ARBA00023015"/>
    </source>
</evidence>
<dbReference type="InterPro" id="IPR013324">
    <property type="entry name" value="RNA_pol_sigma_r3/r4-like"/>
</dbReference>
<dbReference type="NCBIfam" id="TIGR02937">
    <property type="entry name" value="sigma70-ECF"/>
    <property type="match status" value="1"/>
</dbReference>
<evidence type="ECO:0000313" key="8">
    <source>
        <dbReference type="Proteomes" id="UP000620139"/>
    </source>
</evidence>
<dbReference type="InterPro" id="IPR007627">
    <property type="entry name" value="RNA_pol_sigma70_r2"/>
</dbReference>
<proteinExistence type="predicted"/>
<reference evidence="7" key="1">
    <citation type="submission" date="2020-12" db="EMBL/GenBank/DDBJ databases">
        <title>The genome sequence of Inhella sp. 4Y17.</title>
        <authorList>
            <person name="Liu Y."/>
        </authorList>
    </citation>
    <scope>NUCLEOTIDE SEQUENCE</scope>
    <source>
        <strain evidence="7">4Y10</strain>
    </source>
</reference>
<dbReference type="RefSeq" id="WP_198100976.1">
    <property type="nucleotide sequence ID" value="NZ_JAEDAL010000005.1"/>
</dbReference>
<dbReference type="Gene3D" id="1.10.601.10">
    <property type="entry name" value="RNA Polymerase Primary Sigma Factor"/>
    <property type="match status" value="1"/>
</dbReference>
<dbReference type="AlphaFoldDB" id="A0A931NDR1"/>
<dbReference type="InterPro" id="IPR050239">
    <property type="entry name" value="Sigma-70_RNA_pol_init_factors"/>
</dbReference>
<dbReference type="InterPro" id="IPR036388">
    <property type="entry name" value="WH-like_DNA-bd_sf"/>
</dbReference>
<dbReference type="InterPro" id="IPR013325">
    <property type="entry name" value="RNA_pol_sigma_r2"/>
</dbReference>
<dbReference type="InterPro" id="IPR000943">
    <property type="entry name" value="RNA_pol_sigma70"/>
</dbReference>
<dbReference type="InterPro" id="IPR007630">
    <property type="entry name" value="RNA_pol_sigma70_r4"/>
</dbReference>
<feature type="coiled-coil region" evidence="5">
    <location>
        <begin position="221"/>
        <end position="277"/>
    </location>
</feature>
<dbReference type="PIRSF" id="PIRSF000770">
    <property type="entry name" value="RNA_pol_sigma-SigE/K"/>
    <property type="match status" value="1"/>
</dbReference>
<dbReference type="InterPro" id="IPR014284">
    <property type="entry name" value="RNA_pol_sigma-70_dom"/>
</dbReference>
<keyword evidence="2" id="KW-0731">Sigma factor</keyword>